<dbReference type="Proteomes" id="UP000470470">
    <property type="component" value="Unassembled WGS sequence"/>
</dbReference>
<gene>
    <name evidence="1" type="ORF">G1H19_11305</name>
</gene>
<proteinExistence type="predicted"/>
<dbReference type="EMBL" id="JAAGWK010000015">
    <property type="protein sequence ID" value="NEL54588.1"/>
    <property type="molecule type" value="Genomic_DNA"/>
</dbReference>
<organism evidence="1 2">
    <name type="scientific">Goekera deserti</name>
    <dbReference type="NCBI Taxonomy" id="2497753"/>
    <lineage>
        <taxon>Bacteria</taxon>
        <taxon>Bacillati</taxon>
        <taxon>Actinomycetota</taxon>
        <taxon>Actinomycetes</taxon>
        <taxon>Geodermatophilales</taxon>
        <taxon>Geodermatophilaceae</taxon>
        <taxon>Goekera</taxon>
    </lineage>
</organism>
<keyword evidence="2" id="KW-1185">Reference proteome</keyword>
<dbReference type="AlphaFoldDB" id="A0A7K3WDN7"/>
<comment type="caution">
    <text evidence="1">The sequence shown here is derived from an EMBL/GenBank/DDBJ whole genome shotgun (WGS) entry which is preliminary data.</text>
</comment>
<name>A0A7K3WDN7_9ACTN</name>
<reference evidence="1 2" key="1">
    <citation type="submission" date="2020-02" db="EMBL/GenBank/DDBJ databases">
        <title>The whole genome sequence of CPCC 205119.</title>
        <authorList>
            <person name="Jiang Z."/>
        </authorList>
    </citation>
    <scope>NUCLEOTIDE SEQUENCE [LARGE SCALE GENOMIC DNA]</scope>
    <source>
        <strain evidence="1 2">CPCC 205119</strain>
    </source>
</reference>
<sequence>MLSRLAREFAAEIRYQDWSDAHTRLDRAGHRREHDPNAAGHDQLDATATDAVRTNVFWVVAQVLKHEDPNLDLYEFASACGVSRDHTHTRNGQLNGTITAGIRFTDCTGDRARPPVLLENEPDWTGTFD</sequence>
<evidence type="ECO:0000313" key="2">
    <source>
        <dbReference type="Proteomes" id="UP000470470"/>
    </source>
</evidence>
<evidence type="ECO:0000313" key="1">
    <source>
        <dbReference type="EMBL" id="NEL54588.1"/>
    </source>
</evidence>
<protein>
    <submittedName>
        <fullName evidence="1">Uncharacterized protein</fullName>
    </submittedName>
</protein>
<accession>A0A7K3WDN7</accession>
<dbReference type="RefSeq" id="WP_152727824.1">
    <property type="nucleotide sequence ID" value="NZ_JAABOZ010000001.1"/>
</dbReference>